<dbReference type="PANTHER" id="PTHR20837:SF2">
    <property type="entry name" value="PROTEIN CC2D2B"/>
    <property type="match status" value="1"/>
</dbReference>
<sequence length="145" mass="17608">CLQYLRVSYRTFATGLLWFTDRQKLTEWAKEVKIDPNDPEYSDLMEFIMYARSKEQIVSKYFRLEQLQEEFNFVTEEEIKKCKRFQLLQLRNSEQLDFCYFRQIPLYDREIPDAVIQVFVSSHVWGNMYFSSCLYILISLSLCCR</sequence>
<dbReference type="InterPro" id="IPR052434">
    <property type="entry name" value="Tectonic-like_complex_comp"/>
</dbReference>
<reference evidence="1" key="1">
    <citation type="submission" date="2025-08" db="UniProtKB">
        <authorList>
            <consortium name="Ensembl"/>
        </authorList>
    </citation>
    <scope>IDENTIFICATION</scope>
</reference>
<dbReference type="PANTHER" id="PTHR20837">
    <property type="entry name" value="CENTROSOMAL PROTEIN-RELATED"/>
    <property type="match status" value="1"/>
</dbReference>
<dbReference type="Ensembl" id="ENSCABT00000027073.1">
    <property type="protein sequence ID" value="ENSCABP00000024708.1"/>
    <property type="gene ID" value="ENSCABG00000018183.1"/>
</dbReference>
<name>A0A8C0IZN1_CHEAB</name>
<organism evidence="1 2">
    <name type="scientific">Chelonoidis abingdonii</name>
    <name type="common">Abingdon island giant tortoise</name>
    <name type="synonym">Testudo abingdonii</name>
    <dbReference type="NCBI Taxonomy" id="106734"/>
    <lineage>
        <taxon>Eukaryota</taxon>
        <taxon>Metazoa</taxon>
        <taxon>Chordata</taxon>
        <taxon>Craniata</taxon>
        <taxon>Vertebrata</taxon>
        <taxon>Euteleostomi</taxon>
        <taxon>Archelosauria</taxon>
        <taxon>Testudinata</taxon>
        <taxon>Testudines</taxon>
        <taxon>Cryptodira</taxon>
        <taxon>Durocryptodira</taxon>
        <taxon>Testudinoidea</taxon>
        <taxon>Testudinidae</taxon>
        <taxon>Chelonoidis</taxon>
    </lineage>
</organism>
<reference evidence="1" key="2">
    <citation type="submission" date="2025-09" db="UniProtKB">
        <authorList>
            <consortium name="Ensembl"/>
        </authorList>
    </citation>
    <scope>IDENTIFICATION</scope>
</reference>
<evidence type="ECO:0000313" key="2">
    <source>
        <dbReference type="Proteomes" id="UP000694404"/>
    </source>
</evidence>
<dbReference type="GO" id="GO:1904491">
    <property type="term" value="P:protein localization to ciliary transition zone"/>
    <property type="evidence" value="ECO:0007669"/>
    <property type="project" value="TreeGrafter"/>
</dbReference>
<evidence type="ECO:0000313" key="1">
    <source>
        <dbReference type="Ensembl" id="ENSCABP00000024708.1"/>
    </source>
</evidence>
<dbReference type="AlphaFoldDB" id="A0A8C0IZN1"/>
<keyword evidence="2" id="KW-1185">Reference proteome</keyword>
<dbReference type="GO" id="GO:1905515">
    <property type="term" value="P:non-motile cilium assembly"/>
    <property type="evidence" value="ECO:0007669"/>
    <property type="project" value="TreeGrafter"/>
</dbReference>
<proteinExistence type="predicted"/>
<protein>
    <submittedName>
        <fullName evidence="1">Coiled-coil and C2 domain containing 2B</fullName>
    </submittedName>
</protein>
<dbReference type="GO" id="GO:0035869">
    <property type="term" value="C:ciliary transition zone"/>
    <property type="evidence" value="ECO:0007669"/>
    <property type="project" value="TreeGrafter"/>
</dbReference>
<accession>A0A8C0IZN1</accession>
<gene>
    <name evidence="1" type="primary">CC2D2B</name>
</gene>
<dbReference type="Proteomes" id="UP000694404">
    <property type="component" value="Unplaced"/>
</dbReference>
<dbReference type="GeneTree" id="ENSGT00940000156590"/>